<feature type="non-terminal residue" evidence="2">
    <location>
        <position position="174"/>
    </location>
</feature>
<evidence type="ECO:0000313" key="3">
    <source>
        <dbReference type="Proteomes" id="UP001161247"/>
    </source>
</evidence>
<dbReference type="AlphaFoldDB" id="A0AAV1C4L2"/>
<feature type="compositionally biased region" description="Low complexity" evidence="1">
    <location>
        <begin position="76"/>
        <end position="88"/>
    </location>
</feature>
<organism evidence="2 3">
    <name type="scientific">Oldenlandia corymbosa var. corymbosa</name>
    <dbReference type="NCBI Taxonomy" id="529605"/>
    <lineage>
        <taxon>Eukaryota</taxon>
        <taxon>Viridiplantae</taxon>
        <taxon>Streptophyta</taxon>
        <taxon>Embryophyta</taxon>
        <taxon>Tracheophyta</taxon>
        <taxon>Spermatophyta</taxon>
        <taxon>Magnoliopsida</taxon>
        <taxon>eudicotyledons</taxon>
        <taxon>Gunneridae</taxon>
        <taxon>Pentapetalae</taxon>
        <taxon>asterids</taxon>
        <taxon>lamiids</taxon>
        <taxon>Gentianales</taxon>
        <taxon>Rubiaceae</taxon>
        <taxon>Rubioideae</taxon>
        <taxon>Spermacoceae</taxon>
        <taxon>Hedyotis-Oldenlandia complex</taxon>
        <taxon>Oldenlandia</taxon>
    </lineage>
</organism>
<dbReference type="Proteomes" id="UP001161247">
    <property type="component" value="Chromosome 1"/>
</dbReference>
<feature type="region of interest" description="Disordered" evidence="1">
    <location>
        <begin position="76"/>
        <end position="99"/>
    </location>
</feature>
<name>A0AAV1C4L2_OLDCO</name>
<reference evidence="2" key="1">
    <citation type="submission" date="2023-03" db="EMBL/GenBank/DDBJ databases">
        <authorList>
            <person name="Julca I."/>
        </authorList>
    </citation>
    <scope>NUCLEOTIDE SEQUENCE</scope>
</reference>
<gene>
    <name evidence="2" type="ORF">OLC1_LOCUS2017</name>
</gene>
<sequence>KKPRAIAKKAGVLELDATTHLQAQMAAITSEISKLRVDINKPKVDVCDICTRSHNSSNCQATLEEVQFVQSWRPQQSNNWNNQKSNNQRPAQPPGFQNQPFRVKEEDWIKVGNVLASLDATIKTICRNRPGASGEIFVEEGRMAVDDSNLEESAAAHSIEKKKDSCPAAKLLLQ</sequence>
<evidence type="ECO:0000313" key="2">
    <source>
        <dbReference type="EMBL" id="CAI9089727.1"/>
    </source>
</evidence>
<keyword evidence="3" id="KW-1185">Reference proteome</keyword>
<dbReference type="EMBL" id="OX459118">
    <property type="protein sequence ID" value="CAI9089727.1"/>
    <property type="molecule type" value="Genomic_DNA"/>
</dbReference>
<evidence type="ECO:0000256" key="1">
    <source>
        <dbReference type="SAM" id="MobiDB-lite"/>
    </source>
</evidence>
<protein>
    <submittedName>
        <fullName evidence="2">OLC1v1024355C1</fullName>
    </submittedName>
</protein>
<proteinExistence type="predicted"/>
<accession>A0AAV1C4L2</accession>